<evidence type="ECO:0000313" key="3">
    <source>
        <dbReference type="Proteomes" id="UP001597297"/>
    </source>
</evidence>
<dbReference type="EMBL" id="JBHUJC010000042">
    <property type="protein sequence ID" value="MFD2277555.1"/>
    <property type="molecule type" value="Genomic_DNA"/>
</dbReference>
<feature type="chain" id="PRO_5046087364" evidence="1">
    <location>
        <begin position="20"/>
        <end position="398"/>
    </location>
</feature>
<protein>
    <submittedName>
        <fullName evidence="2">Outer membrane beta-barrel protein</fullName>
    </submittedName>
</protein>
<proteinExistence type="predicted"/>
<comment type="caution">
    <text evidence="2">The sequence shown here is derived from an EMBL/GenBank/DDBJ whole genome shotgun (WGS) entry which is preliminary data.</text>
</comment>
<accession>A0ABW5E999</accession>
<dbReference type="RefSeq" id="WP_377093522.1">
    <property type="nucleotide sequence ID" value="NZ_JBHSJM010000001.1"/>
</dbReference>
<keyword evidence="3" id="KW-1185">Reference proteome</keyword>
<dbReference type="SUPFAM" id="SSF56935">
    <property type="entry name" value="Porins"/>
    <property type="match status" value="1"/>
</dbReference>
<organism evidence="2 3">
    <name type="scientific">Rubritalea spongiae</name>
    <dbReference type="NCBI Taxonomy" id="430797"/>
    <lineage>
        <taxon>Bacteria</taxon>
        <taxon>Pseudomonadati</taxon>
        <taxon>Verrucomicrobiota</taxon>
        <taxon>Verrucomicrobiia</taxon>
        <taxon>Verrucomicrobiales</taxon>
        <taxon>Rubritaleaceae</taxon>
        <taxon>Rubritalea</taxon>
    </lineage>
</organism>
<evidence type="ECO:0000256" key="1">
    <source>
        <dbReference type="SAM" id="SignalP"/>
    </source>
</evidence>
<dbReference type="Proteomes" id="UP001597297">
    <property type="component" value="Unassembled WGS sequence"/>
</dbReference>
<reference evidence="3" key="1">
    <citation type="journal article" date="2019" name="Int. J. Syst. Evol. Microbiol.">
        <title>The Global Catalogue of Microorganisms (GCM) 10K type strain sequencing project: providing services to taxonomists for standard genome sequencing and annotation.</title>
        <authorList>
            <consortium name="The Broad Institute Genomics Platform"/>
            <consortium name="The Broad Institute Genome Sequencing Center for Infectious Disease"/>
            <person name="Wu L."/>
            <person name="Ma J."/>
        </authorList>
    </citation>
    <scope>NUCLEOTIDE SEQUENCE [LARGE SCALE GENOMIC DNA]</scope>
    <source>
        <strain evidence="3">JCM 16545</strain>
    </source>
</reference>
<sequence>MKLIKTGAALALTAGTLSAQGVFEVSPNDGVTESIPLEFSVFANVGWDDNVTPTTIYEGDESMYTNFGVGANYVNITPQTTVDVNLKLGMIYYFDAPEDPSADDTYYSVRLPFSIVHRVSERLRFATRNYVFYGLEPDYNYGAVNDRSNEEYFYISTDNSIGYKWTERLGTYTGFQWNTLDYDGDDSRNDRDNFVLYNQFRYVISQQTIGTLDYRYRMTDVTDGRDSDNQKLLLGVEHRFSETAVLIARAGVQYREVDGRDSQTDPTFELEYRNAVNESFRVRASAAYEINDYGTSLFGGASFENNQVLRFNLAGDYYVSPDLYLTGGVNYINNDYYGGGVPEDTVDVFNMYIGATYEITHNLSGNINYNFTTSNDDTGALNRDYDRNRVQGGLTYTF</sequence>
<name>A0ABW5E999_9BACT</name>
<keyword evidence="1" id="KW-0732">Signal</keyword>
<feature type="signal peptide" evidence="1">
    <location>
        <begin position="1"/>
        <end position="19"/>
    </location>
</feature>
<evidence type="ECO:0000313" key="2">
    <source>
        <dbReference type="EMBL" id="MFD2277555.1"/>
    </source>
</evidence>
<gene>
    <name evidence="2" type="ORF">ACFSQZ_13860</name>
</gene>